<dbReference type="SMART" id="SM00387">
    <property type="entry name" value="HATPase_c"/>
    <property type="match status" value="1"/>
</dbReference>
<dbReference type="InterPro" id="IPR052162">
    <property type="entry name" value="Sensor_kinase/Photoreceptor"/>
</dbReference>
<dbReference type="InterPro" id="IPR004358">
    <property type="entry name" value="Sig_transdc_His_kin-like_C"/>
</dbReference>
<evidence type="ECO:0000256" key="5">
    <source>
        <dbReference type="ARBA" id="ARBA00022777"/>
    </source>
</evidence>
<dbReference type="NCBIfam" id="TIGR00229">
    <property type="entry name" value="sensory_box"/>
    <property type="match status" value="1"/>
</dbReference>
<dbReference type="Gene3D" id="3.30.450.20">
    <property type="entry name" value="PAS domain"/>
    <property type="match status" value="1"/>
</dbReference>
<dbReference type="PROSITE" id="PS50113">
    <property type="entry name" value="PAC"/>
    <property type="match status" value="1"/>
</dbReference>
<keyword evidence="4" id="KW-0808">Transferase</keyword>
<dbReference type="GO" id="GO:0004673">
    <property type="term" value="F:protein histidine kinase activity"/>
    <property type="evidence" value="ECO:0007669"/>
    <property type="project" value="UniProtKB-EC"/>
</dbReference>
<protein>
    <recommendedName>
        <fullName evidence="2">histidine kinase</fullName>
        <ecNumber evidence="2">2.7.13.3</ecNumber>
    </recommendedName>
</protein>
<dbReference type="Pfam" id="PF08447">
    <property type="entry name" value="PAS_3"/>
    <property type="match status" value="1"/>
</dbReference>
<dbReference type="InterPro" id="IPR036890">
    <property type="entry name" value="HATPase_C_sf"/>
</dbReference>
<dbReference type="EMBL" id="JACORU010000001">
    <property type="protein sequence ID" value="MBC5763216.1"/>
    <property type="molecule type" value="Genomic_DNA"/>
</dbReference>
<dbReference type="AlphaFoldDB" id="A0A923M3J0"/>
<keyword evidence="5 10" id="KW-0418">Kinase</keyword>
<dbReference type="CDD" id="cd00130">
    <property type="entry name" value="PAS"/>
    <property type="match status" value="1"/>
</dbReference>
<dbReference type="InterPro" id="IPR000700">
    <property type="entry name" value="PAS-assoc_C"/>
</dbReference>
<reference evidence="10" key="1">
    <citation type="submission" date="2020-08" db="EMBL/GenBank/DDBJ databases">
        <title>Ramlibacter sp. GTP1 16S ribosomal RNA gene genome sequencing and assembly.</title>
        <authorList>
            <person name="Kang M."/>
        </authorList>
    </citation>
    <scope>NUCLEOTIDE SEQUENCE</scope>
    <source>
        <strain evidence="10">GTP1</strain>
    </source>
</reference>
<dbReference type="InterPro" id="IPR000014">
    <property type="entry name" value="PAS"/>
</dbReference>
<dbReference type="RefSeq" id="WP_187079673.1">
    <property type="nucleotide sequence ID" value="NZ_JACORU010000001.1"/>
</dbReference>
<keyword evidence="3" id="KW-0597">Phosphoprotein</keyword>
<dbReference type="SMART" id="SM00086">
    <property type="entry name" value="PAC"/>
    <property type="match status" value="1"/>
</dbReference>
<keyword evidence="11" id="KW-1185">Reference proteome</keyword>
<comment type="catalytic activity">
    <reaction evidence="1">
        <text>ATP + protein L-histidine = ADP + protein N-phospho-L-histidine.</text>
        <dbReference type="EC" id="2.7.13.3"/>
    </reaction>
</comment>
<dbReference type="InterPro" id="IPR035965">
    <property type="entry name" value="PAS-like_dom_sf"/>
</dbReference>
<organism evidence="10 11">
    <name type="scientific">Ramlibacter albus</name>
    <dbReference type="NCBI Taxonomy" id="2079448"/>
    <lineage>
        <taxon>Bacteria</taxon>
        <taxon>Pseudomonadati</taxon>
        <taxon>Pseudomonadota</taxon>
        <taxon>Betaproteobacteria</taxon>
        <taxon>Burkholderiales</taxon>
        <taxon>Comamonadaceae</taxon>
        <taxon>Ramlibacter</taxon>
    </lineage>
</organism>
<evidence type="ECO:0000256" key="2">
    <source>
        <dbReference type="ARBA" id="ARBA00012438"/>
    </source>
</evidence>
<gene>
    <name evidence="10" type="ORF">H8R02_02055</name>
</gene>
<dbReference type="PANTHER" id="PTHR43304">
    <property type="entry name" value="PHYTOCHROME-LIKE PROTEIN CPH1"/>
    <property type="match status" value="1"/>
</dbReference>
<sequence>MACRSSPSEAQADLEREHLRLLVRSTHAGFGDWDAVRDVVTYCSRFKEMLGYPPDEDTSGWPSIFEMMHPDDRDRARDEFRAMIRRKPTGGEQSPGAMSYRLRRRDGSYIWIHAEGIAQVDETGRTRRFITSYLDVTRLYEQEEQLRRSRDELAQAQAQLMATARRAGKAEVATNVLHNVGNVLNSVIVSASTVRSTLTGSRLDGLARVVELLQPHESDLAGFFADAQRGATLVRYLRELEAALRREQGDALADIERVLRSVDHISHVVAMQQSHAGPSSLVEHAQPLDLLNEALRLSAHTLQRWGATTVLECEGGPAADLDKPRLLQILVNLISNGARAMRQLPEGTRRLTLSSTIVRDGAQGGSRLRIAVTDVGEGIAPAKLRDIFAHGYTTHAEGHGFGLHSSAVAAIEMGGKLTAHSEGPGRGATFTLDIPVRTHPAAPVPEFPF</sequence>
<proteinExistence type="predicted"/>
<dbReference type="Proteomes" id="UP000596827">
    <property type="component" value="Unassembled WGS sequence"/>
</dbReference>
<dbReference type="PRINTS" id="PR00344">
    <property type="entry name" value="BCTRLSENSOR"/>
</dbReference>
<comment type="caution">
    <text evidence="10">The sequence shown here is derived from an EMBL/GenBank/DDBJ whole genome shotgun (WGS) entry which is preliminary data.</text>
</comment>
<dbReference type="Pfam" id="PF02518">
    <property type="entry name" value="HATPase_c"/>
    <property type="match status" value="1"/>
</dbReference>
<dbReference type="InterPro" id="IPR003594">
    <property type="entry name" value="HATPase_dom"/>
</dbReference>
<feature type="domain" description="Histidine kinase" evidence="7">
    <location>
        <begin position="322"/>
        <end position="438"/>
    </location>
</feature>
<dbReference type="EC" id="2.7.13.3" evidence="2"/>
<keyword evidence="6" id="KW-0175">Coiled coil</keyword>
<evidence type="ECO:0000259" key="8">
    <source>
        <dbReference type="PROSITE" id="PS50112"/>
    </source>
</evidence>
<name>A0A923M3J0_9BURK</name>
<evidence type="ECO:0000259" key="9">
    <source>
        <dbReference type="PROSITE" id="PS50113"/>
    </source>
</evidence>
<dbReference type="SMART" id="SM00091">
    <property type="entry name" value="PAS"/>
    <property type="match status" value="1"/>
</dbReference>
<feature type="coiled-coil region" evidence="6">
    <location>
        <begin position="136"/>
        <end position="166"/>
    </location>
</feature>
<evidence type="ECO:0000256" key="3">
    <source>
        <dbReference type="ARBA" id="ARBA00022553"/>
    </source>
</evidence>
<dbReference type="SUPFAM" id="SSF55785">
    <property type="entry name" value="PYP-like sensor domain (PAS domain)"/>
    <property type="match status" value="1"/>
</dbReference>
<evidence type="ECO:0000256" key="4">
    <source>
        <dbReference type="ARBA" id="ARBA00022679"/>
    </source>
</evidence>
<dbReference type="Gene3D" id="3.30.565.10">
    <property type="entry name" value="Histidine kinase-like ATPase, C-terminal domain"/>
    <property type="match status" value="1"/>
</dbReference>
<feature type="domain" description="PAC" evidence="9">
    <location>
        <begin position="96"/>
        <end position="148"/>
    </location>
</feature>
<dbReference type="SUPFAM" id="SSF55874">
    <property type="entry name" value="ATPase domain of HSP90 chaperone/DNA topoisomerase II/histidine kinase"/>
    <property type="match status" value="1"/>
</dbReference>
<dbReference type="InterPro" id="IPR005467">
    <property type="entry name" value="His_kinase_dom"/>
</dbReference>
<dbReference type="PROSITE" id="PS50109">
    <property type="entry name" value="HIS_KIN"/>
    <property type="match status" value="1"/>
</dbReference>
<dbReference type="InterPro" id="IPR013655">
    <property type="entry name" value="PAS_fold_3"/>
</dbReference>
<dbReference type="PANTHER" id="PTHR43304:SF1">
    <property type="entry name" value="PAC DOMAIN-CONTAINING PROTEIN"/>
    <property type="match status" value="1"/>
</dbReference>
<accession>A0A923M3J0</accession>
<feature type="domain" description="PAS" evidence="8">
    <location>
        <begin position="15"/>
        <end position="87"/>
    </location>
</feature>
<evidence type="ECO:0000256" key="1">
    <source>
        <dbReference type="ARBA" id="ARBA00000085"/>
    </source>
</evidence>
<evidence type="ECO:0000256" key="6">
    <source>
        <dbReference type="SAM" id="Coils"/>
    </source>
</evidence>
<dbReference type="PROSITE" id="PS50112">
    <property type="entry name" value="PAS"/>
    <property type="match status" value="1"/>
</dbReference>
<evidence type="ECO:0000313" key="10">
    <source>
        <dbReference type="EMBL" id="MBC5763216.1"/>
    </source>
</evidence>
<evidence type="ECO:0000313" key="11">
    <source>
        <dbReference type="Proteomes" id="UP000596827"/>
    </source>
</evidence>
<evidence type="ECO:0000259" key="7">
    <source>
        <dbReference type="PROSITE" id="PS50109"/>
    </source>
</evidence>
<dbReference type="InterPro" id="IPR001610">
    <property type="entry name" value="PAC"/>
</dbReference>